<accession>A0A517Y371</accession>
<organism evidence="2 3">
    <name type="scientific">Urbifossiella limnaea</name>
    <dbReference type="NCBI Taxonomy" id="2528023"/>
    <lineage>
        <taxon>Bacteria</taxon>
        <taxon>Pseudomonadati</taxon>
        <taxon>Planctomycetota</taxon>
        <taxon>Planctomycetia</taxon>
        <taxon>Gemmatales</taxon>
        <taxon>Gemmataceae</taxon>
        <taxon>Urbifossiella</taxon>
    </lineage>
</organism>
<dbReference type="EMBL" id="CP036273">
    <property type="protein sequence ID" value="QDU24189.1"/>
    <property type="molecule type" value="Genomic_DNA"/>
</dbReference>
<dbReference type="PROSITE" id="PS50075">
    <property type="entry name" value="CARRIER"/>
    <property type="match status" value="1"/>
</dbReference>
<reference evidence="2 3" key="1">
    <citation type="submission" date="2019-02" db="EMBL/GenBank/DDBJ databases">
        <title>Deep-cultivation of Planctomycetes and their phenomic and genomic characterization uncovers novel biology.</title>
        <authorList>
            <person name="Wiegand S."/>
            <person name="Jogler M."/>
            <person name="Boedeker C."/>
            <person name="Pinto D."/>
            <person name="Vollmers J."/>
            <person name="Rivas-Marin E."/>
            <person name="Kohn T."/>
            <person name="Peeters S.H."/>
            <person name="Heuer A."/>
            <person name="Rast P."/>
            <person name="Oberbeckmann S."/>
            <person name="Bunk B."/>
            <person name="Jeske O."/>
            <person name="Meyerdierks A."/>
            <person name="Storesund J.E."/>
            <person name="Kallscheuer N."/>
            <person name="Luecker S."/>
            <person name="Lage O.M."/>
            <person name="Pohl T."/>
            <person name="Merkel B.J."/>
            <person name="Hornburger P."/>
            <person name="Mueller R.-W."/>
            <person name="Bruemmer F."/>
            <person name="Labrenz M."/>
            <person name="Spormann A.M."/>
            <person name="Op den Camp H."/>
            <person name="Overmann J."/>
            <person name="Amann R."/>
            <person name="Jetten M.S.M."/>
            <person name="Mascher T."/>
            <person name="Medema M.H."/>
            <person name="Devos D.P."/>
            <person name="Kaster A.-K."/>
            <person name="Ovreas L."/>
            <person name="Rohde M."/>
            <person name="Galperin M.Y."/>
            <person name="Jogler C."/>
        </authorList>
    </citation>
    <scope>NUCLEOTIDE SEQUENCE [LARGE SCALE GENOMIC DNA]</scope>
    <source>
        <strain evidence="2 3">ETA_A1</strain>
    </source>
</reference>
<dbReference type="Gene3D" id="1.10.1200.10">
    <property type="entry name" value="ACP-like"/>
    <property type="match status" value="1"/>
</dbReference>
<dbReference type="KEGG" id="uli:ETAA1_62030"/>
<evidence type="ECO:0000313" key="3">
    <source>
        <dbReference type="Proteomes" id="UP000319576"/>
    </source>
</evidence>
<dbReference type="RefSeq" id="WP_202920533.1">
    <property type="nucleotide sequence ID" value="NZ_CP036273.1"/>
</dbReference>
<dbReference type="AlphaFoldDB" id="A0A517Y371"/>
<feature type="domain" description="Carrier" evidence="1">
    <location>
        <begin position="8"/>
        <end position="87"/>
    </location>
</feature>
<dbReference type="Proteomes" id="UP000319576">
    <property type="component" value="Chromosome"/>
</dbReference>
<dbReference type="InterPro" id="IPR036736">
    <property type="entry name" value="ACP-like_sf"/>
</dbReference>
<dbReference type="InterPro" id="IPR009081">
    <property type="entry name" value="PP-bd_ACP"/>
</dbReference>
<keyword evidence="3" id="KW-1185">Reference proteome</keyword>
<protein>
    <submittedName>
        <fullName evidence="2">Acyl carrier protein</fullName>
    </submittedName>
</protein>
<dbReference type="SUPFAM" id="SSF47336">
    <property type="entry name" value="ACP-like"/>
    <property type="match status" value="1"/>
</dbReference>
<evidence type="ECO:0000313" key="2">
    <source>
        <dbReference type="EMBL" id="QDU24189.1"/>
    </source>
</evidence>
<name>A0A517Y371_9BACT</name>
<sequence length="97" mass="10289">MLTQEKTTTIEQRVRAFVADNYQFGGTAATLADTESFLGAGLIDSMGVLELVTFVEDTFGVRVADDEVVPANLDSIAGVAALVRRKLPADEGARRAG</sequence>
<evidence type="ECO:0000259" key="1">
    <source>
        <dbReference type="PROSITE" id="PS50075"/>
    </source>
</evidence>
<proteinExistence type="predicted"/>
<gene>
    <name evidence="2" type="ORF">ETAA1_62030</name>
</gene>
<dbReference type="Pfam" id="PF00550">
    <property type="entry name" value="PP-binding"/>
    <property type="match status" value="1"/>
</dbReference>